<dbReference type="Gene3D" id="3.40.50.1240">
    <property type="entry name" value="Phosphoglycerate mutase-like"/>
    <property type="match status" value="1"/>
</dbReference>
<sequence length="201" mass="22163">MSAFFQYFSHSRKYAAILIVSLVVLIGVSGKVAWSSNGLPRINTPTLALLAKQHPVIVLFRHAERCDRSEHPCLSDKTGITAYGAHQARARGETFAAQINDYSLFASPAVRTIQSATWFSGGKKLTVDNAMRTCGGGTQRAILRLAKQSQGKNTVIFTHNHCLTWLAENMRGVKYDPGYLDALVMHADHGKLYLDGQLMIQ</sequence>
<dbReference type="NCBIfam" id="NF011945">
    <property type="entry name" value="PRK15416.1"/>
    <property type="match status" value="1"/>
</dbReference>
<comment type="caution">
    <text evidence="1">The sequence shown here is derived from an EMBL/GenBank/DDBJ whole genome shotgun (WGS) entry which is preliminary data.</text>
</comment>
<accession>A0ABS0ZQC1</accession>
<dbReference type="RefSeq" id="WP_042290640.1">
    <property type="nucleotide sequence ID" value="NZ_CABLBY010000012.1"/>
</dbReference>
<proteinExistence type="predicted"/>
<dbReference type="SUPFAM" id="SSF53254">
    <property type="entry name" value="Phosphoglycerate mutase-like"/>
    <property type="match status" value="1"/>
</dbReference>
<dbReference type="EMBL" id="JADWND010000003">
    <property type="protein sequence ID" value="MBJ8381010.1"/>
    <property type="molecule type" value="Genomic_DNA"/>
</dbReference>
<evidence type="ECO:0000313" key="1">
    <source>
        <dbReference type="EMBL" id="MBJ8381010.1"/>
    </source>
</evidence>
<dbReference type="CDD" id="cd07040">
    <property type="entry name" value="HP"/>
    <property type="match status" value="1"/>
</dbReference>
<dbReference type="Proteomes" id="UP000746649">
    <property type="component" value="Unassembled WGS sequence"/>
</dbReference>
<dbReference type="InterPro" id="IPR029033">
    <property type="entry name" value="His_PPase_superfam"/>
</dbReference>
<gene>
    <name evidence="1" type="ORF">I6M88_08470</name>
</gene>
<evidence type="ECO:0000313" key="2">
    <source>
        <dbReference type="Proteomes" id="UP000746649"/>
    </source>
</evidence>
<protein>
    <submittedName>
        <fullName evidence="1">Histidine phosphatase family protein</fullName>
    </submittedName>
</protein>
<keyword evidence="2" id="KW-1185">Reference proteome</keyword>
<name>A0ABS0ZQC1_9ENTR</name>
<organism evidence="1 2">
    <name type="scientific">Citrobacter sedlakii</name>
    <dbReference type="NCBI Taxonomy" id="67826"/>
    <lineage>
        <taxon>Bacteria</taxon>
        <taxon>Pseudomonadati</taxon>
        <taxon>Pseudomonadota</taxon>
        <taxon>Gammaproteobacteria</taxon>
        <taxon>Enterobacterales</taxon>
        <taxon>Enterobacteriaceae</taxon>
        <taxon>Citrobacter</taxon>
        <taxon>Citrobacter freundii complex</taxon>
    </lineage>
</organism>
<reference evidence="1 2" key="1">
    <citation type="submission" date="2020-11" db="EMBL/GenBank/DDBJ databases">
        <title>Enhanced detection system for hospital associated transmission using whole genome sequencing surveillance.</title>
        <authorList>
            <person name="Harrison L.H."/>
            <person name="Van Tyne D."/>
            <person name="Marsh J.W."/>
            <person name="Griffith M.P."/>
            <person name="Snyder D.J."/>
            <person name="Cooper V.S."/>
            <person name="Mustapha M."/>
        </authorList>
    </citation>
    <scope>NUCLEOTIDE SEQUENCE [LARGE SCALE GENOMIC DNA]</scope>
    <source>
        <strain evidence="1 2">CB00117</strain>
    </source>
</reference>